<reference evidence="1" key="2">
    <citation type="submission" date="2021-08" db="EMBL/GenBank/DDBJ databases">
        <authorList>
            <person name="Eriksson T."/>
        </authorList>
    </citation>
    <scope>NUCLEOTIDE SEQUENCE</scope>
    <source>
        <strain evidence="1">Stoneville</strain>
        <tissue evidence="1">Whole head</tissue>
    </source>
</reference>
<keyword evidence="2" id="KW-1185">Reference proteome</keyword>
<dbReference type="Proteomes" id="UP000719412">
    <property type="component" value="Unassembled WGS sequence"/>
</dbReference>
<reference evidence="1" key="1">
    <citation type="journal article" date="2020" name="J Insects Food Feed">
        <title>The yellow mealworm (Tenebrio molitor) genome: a resource for the emerging insects as food and feed industry.</title>
        <authorList>
            <person name="Eriksson T."/>
            <person name="Andere A."/>
            <person name="Kelstrup H."/>
            <person name="Emery V."/>
            <person name="Picard C."/>
        </authorList>
    </citation>
    <scope>NUCLEOTIDE SEQUENCE</scope>
    <source>
        <strain evidence="1">Stoneville</strain>
        <tissue evidence="1">Whole head</tissue>
    </source>
</reference>
<organism evidence="1 2">
    <name type="scientific">Tenebrio molitor</name>
    <name type="common">Yellow mealworm beetle</name>
    <dbReference type="NCBI Taxonomy" id="7067"/>
    <lineage>
        <taxon>Eukaryota</taxon>
        <taxon>Metazoa</taxon>
        <taxon>Ecdysozoa</taxon>
        <taxon>Arthropoda</taxon>
        <taxon>Hexapoda</taxon>
        <taxon>Insecta</taxon>
        <taxon>Pterygota</taxon>
        <taxon>Neoptera</taxon>
        <taxon>Endopterygota</taxon>
        <taxon>Coleoptera</taxon>
        <taxon>Polyphaga</taxon>
        <taxon>Cucujiformia</taxon>
        <taxon>Tenebrionidae</taxon>
        <taxon>Tenebrio</taxon>
    </lineage>
</organism>
<proteinExistence type="predicted"/>
<sequence>MGGSTGGWVQKGLPDGEDLRKVLEIETLWKGIATSEWTKS</sequence>
<name>A0A8J6HRX6_TENMO</name>
<accession>A0A8J6HRX6</accession>
<gene>
    <name evidence="1" type="ORF">GEV33_002200</name>
</gene>
<protein>
    <submittedName>
        <fullName evidence="1">Uncharacterized protein</fullName>
    </submittedName>
</protein>
<dbReference type="EMBL" id="JABDTM020011440">
    <property type="protein sequence ID" value="KAH0820591.1"/>
    <property type="molecule type" value="Genomic_DNA"/>
</dbReference>
<evidence type="ECO:0000313" key="2">
    <source>
        <dbReference type="Proteomes" id="UP000719412"/>
    </source>
</evidence>
<evidence type="ECO:0000313" key="1">
    <source>
        <dbReference type="EMBL" id="KAH0820591.1"/>
    </source>
</evidence>
<comment type="caution">
    <text evidence="1">The sequence shown here is derived from an EMBL/GenBank/DDBJ whole genome shotgun (WGS) entry which is preliminary data.</text>
</comment>
<dbReference type="AlphaFoldDB" id="A0A8J6HRX6"/>